<feature type="compositionally biased region" description="Polar residues" evidence="1">
    <location>
        <begin position="58"/>
        <end position="75"/>
    </location>
</feature>
<dbReference type="AlphaFoldDB" id="A0A914Y5Y0"/>
<dbReference type="WBParaSite" id="PSU_v2.g14649.t1">
    <property type="protein sequence ID" value="PSU_v2.g14649.t1"/>
    <property type="gene ID" value="PSU_v2.g14649"/>
</dbReference>
<proteinExistence type="predicted"/>
<organism evidence="2 3">
    <name type="scientific">Panagrolaimus superbus</name>
    <dbReference type="NCBI Taxonomy" id="310955"/>
    <lineage>
        <taxon>Eukaryota</taxon>
        <taxon>Metazoa</taxon>
        <taxon>Ecdysozoa</taxon>
        <taxon>Nematoda</taxon>
        <taxon>Chromadorea</taxon>
        <taxon>Rhabditida</taxon>
        <taxon>Tylenchina</taxon>
        <taxon>Panagrolaimomorpha</taxon>
        <taxon>Panagrolaimoidea</taxon>
        <taxon>Panagrolaimidae</taxon>
        <taxon>Panagrolaimus</taxon>
    </lineage>
</organism>
<accession>A0A914Y5Y0</accession>
<keyword evidence="2" id="KW-1185">Reference proteome</keyword>
<protein>
    <submittedName>
        <fullName evidence="3">Uncharacterized protein</fullName>
    </submittedName>
</protein>
<evidence type="ECO:0000313" key="3">
    <source>
        <dbReference type="WBParaSite" id="PSU_v2.g14649.t1"/>
    </source>
</evidence>
<reference evidence="3" key="1">
    <citation type="submission" date="2022-11" db="UniProtKB">
        <authorList>
            <consortium name="WormBaseParasite"/>
        </authorList>
    </citation>
    <scope>IDENTIFICATION</scope>
</reference>
<feature type="region of interest" description="Disordered" evidence="1">
    <location>
        <begin position="49"/>
        <end position="131"/>
    </location>
</feature>
<feature type="compositionally biased region" description="Basic and acidic residues" evidence="1">
    <location>
        <begin position="16"/>
        <end position="29"/>
    </location>
</feature>
<evidence type="ECO:0000256" key="1">
    <source>
        <dbReference type="SAM" id="MobiDB-lite"/>
    </source>
</evidence>
<evidence type="ECO:0000313" key="2">
    <source>
        <dbReference type="Proteomes" id="UP000887577"/>
    </source>
</evidence>
<dbReference type="Proteomes" id="UP000887577">
    <property type="component" value="Unplaced"/>
</dbReference>
<feature type="region of interest" description="Disordered" evidence="1">
    <location>
        <begin position="1"/>
        <end position="29"/>
    </location>
</feature>
<sequence length="131" mass="13914">MPQSGVVIGGENHGTVNDKSHDSDKFPNEKKAETIVGKVMDSITGIFKGDDQVDEPKNNSVDGKSNYETTLTLSSNEKEPKTMIGKIADAVGGSADGDSDGGPYKARAHYSQKKREGVYVPGDNNGTIINN</sequence>
<name>A0A914Y5Y0_9BILA</name>